<organism evidence="2">
    <name type="scientific">marine metagenome</name>
    <dbReference type="NCBI Taxonomy" id="408172"/>
    <lineage>
        <taxon>unclassified sequences</taxon>
        <taxon>metagenomes</taxon>
        <taxon>ecological metagenomes</taxon>
    </lineage>
</organism>
<gene>
    <name evidence="2" type="ORF">METZ01_LOCUS20920</name>
</gene>
<evidence type="ECO:0000256" key="1">
    <source>
        <dbReference type="SAM" id="MobiDB-lite"/>
    </source>
</evidence>
<feature type="compositionally biased region" description="Basic and acidic residues" evidence="1">
    <location>
        <begin position="73"/>
        <end position="86"/>
    </location>
</feature>
<feature type="region of interest" description="Disordered" evidence="1">
    <location>
        <begin position="61"/>
        <end position="109"/>
    </location>
</feature>
<protein>
    <submittedName>
        <fullName evidence="2">Uncharacterized protein</fullName>
    </submittedName>
</protein>
<dbReference type="EMBL" id="UINC01001028">
    <property type="protein sequence ID" value="SUZ68066.1"/>
    <property type="molecule type" value="Genomic_DNA"/>
</dbReference>
<accession>A0A381PM15</accession>
<sequence>MIARYSSLLMVLFLITAAVGPVASAAGQQSQADAGDWVMPRTPDGHPDFQGTWTNVTITPFERPEDQDSPVLSREEVQERQDREVARVVSRAQPSDPNRGAPRAGGSVGGYNNVYIDRGNNIAIVNGEYRSSLITVPADGRRPDLTAEGQQRMAERRALRGQFAQYDHPELRPLGERCIMSFGSSAGPPMIPNTFYNNNYIFVQTADHILIMSEMVHDARVIEIGDSPRLPAHVRPWMGDSRARWEGDALVIETTNINPQQTFRGIPPTEHLVVNERLTRVEGGILYEFTVDDPTTYSSAWGGEIPFRALNDRVYEYACHEGNYALSNILSGERYQERMEAAEESNRR</sequence>
<name>A0A381PM15_9ZZZZ</name>
<proteinExistence type="predicted"/>
<evidence type="ECO:0000313" key="2">
    <source>
        <dbReference type="EMBL" id="SUZ68066.1"/>
    </source>
</evidence>
<reference evidence="2" key="1">
    <citation type="submission" date="2018-05" db="EMBL/GenBank/DDBJ databases">
        <authorList>
            <person name="Lanie J.A."/>
            <person name="Ng W.-L."/>
            <person name="Kazmierczak K.M."/>
            <person name="Andrzejewski T.M."/>
            <person name="Davidsen T.M."/>
            <person name="Wayne K.J."/>
            <person name="Tettelin H."/>
            <person name="Glass J.I."/>
            <person name="Rusch D."/>
            <person name="Podicherti R."/>
            <person name="Tsui H.-C.T."/>
            <person name="Winkler M.E."/>
        </authorList>
    </citation>
    <scope>NUCLEOTIDE SEQUENCE</scope>
</reference>
<dbReference type="AlphaFoldDB" id="A0A381PM15"/>